<dbReference type="SUPFAM" id="SSF50249">
    <property type="entry name" value="Nucleic acid-binding proteins"/>
    <property type="match status" value="1"/>
</dbReference>
<protein>
    <submittedName>
        <fullName evidence="1">Uncharacterized protein</fullName>
    </submittedName>
</protein>
<proteinExistence type="predicted"/>
<keyword evidence="2" id="KW-1185">Reference proteome</keyword>
<dbReference type="AlphaFoldDB" id="A0ABD3EGG8"/>
<accession>A0ABD3EGG8</accession>
<name>A0ABD3EGG8_9LAMI</name>
<evidence type="ECO:0000313" key="2">
    <source>
        <dbReference type="Proteomes" id="UP001632038"/>
    </source>
</evidence>
<organism evidence="1 2">
    <name type="scientific">Castilleja foliolosa</name>
    <dbReference type="NCBI Taxonomy" id="1961234"/>
    <lineage>
        <taxon>Eukaryota</taxon>
        <taxon>Viridiplantae</taxon>
        <taxon>Streptophyta</taxon>
        <taxon>Embryophyta</taxon>
        <taxon>Tracheophyta</taxon>
        <taxon>Spermatophyta</taxon>
        <taxon>Magnoliopsida</taxon>
        <taxon>eudicotyledons</taxon>
        <taxon>Gunneridae</taxon>
        <taxon>Pentapetalae</taxon>
        <taxon>asterids</taxon>
        <taxon>lamiids</taxon>
        <taxon>Lamiales</taxon>
        <taxon>Orobanchaceae</taxon>
        <taxon>Pedicularideae</taxon>
        <taxon>Castillejinae</taxon>
        <taxon>Castilleja</taxon>
    </lineage>
</organism>
<dbReference type="EMBL" id="JAVIJP010000005">
    <property type="protein sequence ID" value="KAL3652114.1"/>
    <property type="molecule type" value="Genomic_DNA"/>
</dbReference>
<dbReference type="Proteomes" id="UP001632038">
    <property type="component" value="Unassembled WGS sequence"/>
</dbReference>
<comment type="caution">
    <text evidence="1">The sequence shown here is derived from an EMBL/GenBank/DDBJ whole genome shotgun (WGS) entry which is preliminary data.</text>
</comment>
<dbReference type="InterPro" id="IPR012340">
    <property type="entry name" value="NA-bd_OB-fold"/>
</dbReference>
<reference evidence="2" key="1">
    <citation type="journal article" date="2024" name="IScience">
        <title>Strigolactones Initiate the Formation of Haustorium-like Structures in Castilleja.</title>
        <authorList>
            <person name="Buerger M."/>
            <person name="Peterson D."/>
            <person name="Chory J."/>
        </authorList>
    </citation>
    <scope>NUCLEOTIDE SEQUENCE [LARGE SCALE GENOMIC DNA]</scope>
</reference>
<dbReference type="Gene3D" id="2.40.50.140">
    <property type="entry name" value="Nucleic acid-binding proteins"/>
    <property type="match status" value="1"/>
</dbReference>
<evidence type="ECO:0000313" key="1">
    <source>
        <dbReference type="EMBL" id="KAL3652114.1"/>
    </source>
</evidence>
<dbReference type="PANTHER" id="PTHR48463">
    <property type="entry name" value="DUF223 DOMAIN-CONTAINING PROTEIN"/>
    <property type="match status" value="1"/>
</dbReference>
<sequence length="209" mass="23926">MDEINIRDITERQRPGVIEIRVLRRWISKGKKEELCYQLVDAYGDCIEAVAEVRHVKHFDSIIKLHCCYRVSGYICTGPRMYMATVDHRASLVIGQKARFDPLTDSDIPTAYFQFATYETIQRRIKETKILTDYIGRVEKNSILSTRTGKQLRKTRTRDEMGREVEITLWPEKRHLIGDDVGPGDIVAVGSTVVTEHNAGIDISNNSRG</sequence>
<gene>
    <name evidence="1" type="ORF">CASFOL_001795</name>
</gene>
<dbReference type="PANTHER" id="PTHR48463:SF1">
    <property type="entry name" value="DUF223 DOMAIN-CONTAINING PROTEIN"/>
    <property type="match status" value="1"/>
</dbReference>